<keyword evidence="8" id="KW-1185">Reference proteome</keyword>
<organism evidence="7 8">
    <name type="scientific">Powellomyces hirtus</name>
    <dbReference type="NCBI Taxonomy" id="109895"/>
    <lineage>
        <taxon>Eukaryota</taxon>
        <taxon>Fungi</taxon>
        <taxon>Fungi incertae sedis</taxon>
        <taxon>Chytridiomycota</taxon>
        <taxon>Chytridiomycota incertae sedis</taxon>
        <taxon>Chytridiomycetes</taxon>
        <taxon>Spizellomycetales</taxon>
        <taxon>Powellomycetaceae</taxon>
        <taxon>Powellomyces</taxon>
    </lineage>
</organism>
<keyword evidence="2 4" id="KW-0863">Zinc-finger</keyword>
<dbReference type="PROSITE" id="PS50157">
    <property type="entry name" value="ZINC_FINGER_C2H2_2"/>
    <property type="match status" value="3"/>
</dbReference>
<feature type="region of interest" description="Disordered" evidence="5">
    <location>
        <begin position="1"/>
        <end position="22"/>
    </location>
</feature>
<evidence type="ECO:0000256" key="5">
    <source>
        <dbReference type="SAM" id="MobiDB-lite"/>
    </source>
</evidence>
<feature type="compositionally biased region" description="Basic residues" evidence="5">
    <location>
        <begin position="468"/>
        <end position="480"/>
    </location>
</feature>
<dbReference type="Pfam" id="PF00096">
    <property type="entry name" value="zf-C2H2"/>
    <property type="match status" value="3"/>
</dbReference>
<dbReference type="PROSITE" id="PS00028">
    <property type="entry name" value="ZINC_FINGER_C2H2_1"/>
    <property type="match status" value="2"/>
</dbReference>
<dbReference type="AlphaFoldDB" id="A0A507DUT8"/>
<dbReference type="GO" id="GO:0000978">
    <property type="term" value="F:RNA polymerase II cis-regulatory region sequence-specific DNA binding"/>
    <property type="evidence" value="ECO:0007669"/>
    <property type="project" value="TreeGrafter"/>
</dbReference>
<dbReference type="FunFam" id="3.30.160.60:FF:000515">
    <property type="entry name" value="early growth response protein 4"/>
    <property type="match status" value="1"/>
</dbReference>
<comment type="caution">
    <text evidence="7">The sequence shown here is derived from an EMBL/GenBank/DDBJ whole genome shotgun (WGS) entry which is preliminary data.</text>
</comment>
<keyword evidence="1" id="KW-0479">Metal-binding</keyword>
<dbReference type="SUPFAM" id="SSF57667">
    <property type="entry name" value="beta-beta-alpha zinc fingers"/>
    <property type="match status" value="2"/>
</dbReference>
<feature type="domain" description="C2H2-type" evidence="6">
    <location>
        <begin position="413"/>
        <end position="431"/>
    </location>
</feature>
<protein>
    <recommendedName>
        <fullName evidence="6">C2H2-type domain-containing protein</fullName>
    </recommendedName>
</protein>
<dbReference type="STRING" id="109895.A0A507DUT8"/>
<dbReference type="InterPro" id="IPR036236">
    <property type="entry name" value="Znf_C2H2_sf"/>
</dbReference>
<dbReference type="PANTHER" id="PTHR23235:SF120">
    <property type="entry name" value="KRUPPEL-LIKE FACTOR 15"/>
    <property type="match status" value="1"/>
</dbReference>
<dbReference type="Proteomes" id="UP000318582">
    <property type="component" value="Unassembled WGS sequence"/>
</dbReference>
<feature type="region of interest" description="Disordered" evidence="5">
    <location>
        <begin position="445"/>
        <end position="549"/>
    </location>
</feature>
<dbReference type="InterPro" id="IPR013087">
    <property type="entry name" value="Znf_C2H2_type"/>
</dbReference>
<accession>A0A507DUT8</accession>
<feature type="region of interest" description="Disordered" evidence="5">
    <location>
        <begin position="62"/>
        <end position="100"/>
    </location>
</feature>
<dbReference type="EMBL" id="QEAQ01000106">
    <property type="protein sequence ID" value="TPX55514.1"/>
    <property type="molecule type" value="Genomic_DNA"/>
</dbReference>
<name>A0A507DUT8_9FUNG</name>
<feature type="domain" description="C2H2-type" evidence="6">
    <location>
        <begin position="355"/>
        <end position="384"/>
    </location>
</feature>
<feature type="domain" description="C2H2-type" evidence="6">
    <location>
        <begin position="385"/>
        <end position="412"/>
    </location>
</feature>
<keyword evidence="3" id="KW-0862">Zinc</keyword>
<evidence type="ECO:0000256" key="3">
    <source>
        <dbReference type="ARBA" id="ARBA00022833"/>
    </source>
</evidence>
<evidence type="ECO:0000256" key="4">
    <source>
        <dbReference type="PROSITE-ProRule" id="PRU00042"/>
    </source>
</evidence>
<evidence type="ECO:0000259" key="6">
    <source>
        <dbReference type="PROSITE" id="PS50157"/>
    </source>
</evidence>
<evidence type="ECO:0000313" key="7">
    <source>
        <dbReference type="EMBL" id="TPX55514.1"/>
    </source>
</evidence>
<evidence type="ECO:0000256" key="1">
    <source>
        <dbReference type="ARBA" id="ARBA00022723"/>
    </source>
</evidence>
<feature type="compositionally biased region" description="Basic and acidic residues" evidence="5">
    <location>
        <begin position="86"/>
        <end position="97"/>
    </location>
</feature>
<dbReference type="GO" id="GO:0000981">
    <property type="term" value="F:DNA-binding transcription factor activity, RNA polymerase II-specific"/>
    <property type="evidence" value="ECO:0007669"/>
    <property type="project" value="TreeGrafter"/>
</dbReference>
<dbReference type="PANTHER" id="PTHR23235">
    <property type="entry name" value="KRUEPPEL-LIKE TRANSCRIPTION FACTOR"/>
    <property type="match status" value="1"/>
</dbReference>
<proteinExistence type="predicted"/>
<evidence type="ECO:0000313" key="8">
    <source>
        <dbReference type="Proteomes" id="UP000318582"/>
    </source>
</evidence>
<dbReference type="SMART" id="SM00355">
    <property type="entry name" value="ZnF_C2H2"/>
    <property type="match status" value="3"/>
</dbReference>
<reference evidence="7 8" key="1">
    <citation type="journal article" date="2019" name="Sci. Rep.">
        <title>Comparative genomics of chytrid fungi reveal insights into the obligate biotrophic and pathogenic lifestyle of Synchytrium endobioticum.</title>
        <authorList>
            <person name="van de Vossenberg B.T.L.H."/>
            <person name="Warris S."/>
            <person name="Nguyen H.D.T."/>
            <person name="van Gent-Pelzer M.P.E."/>
            <person name="Joly D.L."/>
            <person name="van de Geest H.C."/>
            <person name="Bonants P.J.M."/>
            <person name="Smith D.S."/>
            <person name="Levesque C.A."/>
            <person name="van der Lee T.A.J."/>
        </authorList>
    </citation>
    <scope>NUCLEOTIDE SEQUENCE [LARGE SCALE GENOMIC DNA]</scope>
    <source>
        <strain evidence="7 8">CBS 809.83</strain>
    </source>
</reference>
<sequence>MPGREEHFVQQPLSALPPKSHHQPQCQQQYQQTQYHIHRIQIPRFYAQSPHLPALQKQVQTHPQMPNLHRRNTAPASLGLGPGDPQQREPPIDRFWEPRPVLSPNNETYLPLEFQSHTQPSASQPQWDQLERSQHILPLHIPLGSSLNNNHQSNHACPTFSMLPPAADAQQLVPFPDLFSPITITSNPMDLFLEDAQDLLATDLTGPLSPFNYGNISTPREVASGPESCQSTPSLAPQFDAPLLYTDFDGHPLTGRQTCELSDEGWEPLDRVTDDFAGLGTDRYYKAYAKPDIHTDTTKIDGDQEHFAYAPSSLADPSESRVSSPYGSFLNLGPPSAYPPAEVDQDSRATSSTPITCPFPSCTKIFVRQQNLKAHSKTHSSAKPHQCTYCPLAFRRNHDLKRHMRLHNNERPYICPGCNRGFARSDALKRHTQGDDCAMGLLAPGAIPPPRVRRSRRASAPGNLVIAGKKKQLQQHRSSRKISAAALTEPPVTSPVTGDRSPEVGQLPPSQNVTHNAGRDTYTHHQWPPSEMISIPQRPSFSSPVPSDL</sequence>
<gene>
    <name evidence="7" type="ORF">PhCBS80983_g05251</name>
</gene>
<dbReference type="Gene3D" id="3.30.160.60">
    <property type="entry name" value="Classic Zinc Finger"/>
    <property type="match status" value="3"/>
</dbReference>
<dbReference type="GO" id="GO:0008270">
    <property type="term" value="F:zinc ion binding"/>
    <property type="evidence" value="ECO:0007669"/>
    <property type="project" value="UniProtKB-KW"/>
</dbReference>
<evidence type="ECO:0000256" key="2">
    <source>
        <dbReference type="ARBA" id="ARBA00022771"/>
    </source>
</evidence>
<feature type="compositionally biased region" description="Polar residues" evidence="5">
    <location>
        <begin position="537"/>
        <end position="549"/>
    </location>
</feature>